<reference evidence="5" key="1">
    <citation type="submission" date="2020-06" db="EMBL/GenBank/DDBJ databases">
        <authorList>
            <person name="Duchaud E."/>
        </authorList>
    </citation>
    <scope>NUCLEOTIDE SEQUENCE [LARGE SCALE GENOMIC DNA]</scope>
    <source>
        <strain evidence="5">Alteromonas fortis</strain>
    </source>
</reference>
<dbReference type="InterPro" id="IPR016166">
    <property type="entry name" value="FAD-bd_PCMH"/>
</dbReference>
<dbReference type="SMART" id="SM01092">
    <property type="entry name" value="CO_deh_flav_C"/>
    <property type="match status" value="1"/>
</dbReference>
<dbReference type="PANTHER" id="PTHR42659">
    <property type="entry name" value="XANTHINE DEHYDROGENASE SUBUNIT C-RELATED"/>
    <property type="match status" value="1"/>
</dbReference>
<keyword evidence="3" id="KW-0560">Oxidoreductase</keyword>
<evidence type="ECO:0000256" key="1">
    <source>
        <dbReference type="ARBA" id="ARBA00022630"/>
    </source>
</evidence>
<dbReference type="Gene3D" id="3.30.43.10">
    <property type="entry name" value="Uridine Diphospho-n-acetylenolpyruvylglucosamine Reductase, domain 2"/>
    <property type="match status" value="1"/>
</dbReference>
<dbReference type="Gene3D" id="3.30.465.10">
    <property type="match status" value="2"/>
</dbReference>
<dbReference type="Pfam" id="PF00941">
    <property type="entry name" value="FAD_binding_5"/>
    <property type="match status" value="1"/>
</dbReference>
<dbReference type="InterPro" id="IPR005107">
    <property type="entry name" value="CO_DH_flav_C"/>
</dbReference>
<evidence type="ECO:0000256" key="2">
    <source>
        <dbReference type="ARBA" id="ARBA00022827"/>
    </source>
</evidence>
<dbReference type="InterPro" id="IPR016169">
    <property type="entry name" value="FAD-bd_PCMH_sub2"/>
</dbReference>
<dbReference type="GO" id="GO:0016491">
    <property type="term" value="F:oxidoreductase activity"/>
    <property type="evidence" value="ECO:0007669"/>
    <property type="project" value="UniProtKB-KW"/>
</dbReference>
<dbReference type="InterPro" id="IPR051312">
    <property type="entry name" value="Diverse_Substr_Oxidored"/>
</dbReference>
<dbReference type="InterPro" id="IPR036318">
    <property type="entry name" value="FAD-bd_PCMH-like_sf"/>
</dbReference>
<dbReference type="EMBL" id="LR812090">
    <property type="protein sequence ID" value="CAB9494878.1"/>
    <property type="molecule type" value="Genomic_DNA"/>
</dbReference>
<dbReference type="AlphaFoldDB" id="A0A6T9Y536"/>
<evidence type="ECO:0000313" key="5">
    <source>
        <dbReference type="EMBL" id="CAB9494878.1"/>
    </source>
</evidence>
<sequence length="341" mass="37864">MQPFNLHHYNGEKPLDNFPLDNTSRFLAGGTNLIDLMKLQVETPKTLVSLAKWEHANAITEDDNHYYIGAMVTNSDLAKFAHTHSSLSLLAQALLSGATVQLRNRATTAGNLLQRTRCYYFYDTTKACNKREPGTGCSAINSMNRIHAIFGTSEHCIATHPSDMAVAMMALNAQVHTQQPNGNTRQISLRDFYREPGDTPHIENQLGEDELITHVSIEKKSNGTQYYHKVRDRSSYAFALVSVAAGLKIDDGRVKDLTLAFGGVGTKPWYPQKAIRVLEGAEITPEVISQAAEAELSGAKTYGSNDFKPELLRRTLEKVLLEIAEHQEKHPEHEGALYDNA</sequence>
<feature type="domain" description="FAD-binding PCMH-type" evidence="4">
    <location>
        <begin position="1"/>
        <end position="222"/>
    </location>
</feature>
<gene>
    <name evidence="5" type="primary">yagS</name>
    <name evidence="5" type="ORF">ALFOR1_40256</name>
</gene>
<dbReference type="Gene3D" id="3.30.390.50">
    <property type="entry name" value="CO dehydrogenase flavoprotein, C-terminal domain"/>
    <property type="match status" value="1"/>
</dbReference>
<keyword evidence="1" id="KW-0285">Flavoprotein</keyword>
<dbReference type="PROSITE" id="PS51387">
    <property type="entry name" value="FAD_PCMH"/>
    <property type="match status" value="1"/>
</dbReference>
<keyword evidence="2" id="KW-0274">FAD</keyword>
<name>A0A6T9Y536_ALTMA</name>
<protein>
    <submittedName>
        <fullName evidence="5">Putative oxidoreductase with FAD-binding domain</fullName>
    </submittedName>
</protein>
<accession>A0A6T9Y536</accession>
<evidence type="ECO:0000259" key="4">
    <source>
        <dbReference type="PROSITE" id="PS51387"/>
    </source>
</evidence>
<dbReference type="SUPFAM" id="SSF55447">
    <property type="entry name" value="CO dehydrogenase flavoprotein C-terminal domain-like"/>
    <property type="match status" value="1"/>
</dbReference>
<organism evidence="5">
    <name type="scientific">Alteromonas macleodii</name>
    <name type="common">Pseudoalteromonas macleodii</name>
    <dbReference type="NCBI Taxonomy" id="28108"/>
    <lineage>
        <taxon>Bacteria</taxon>
        <taxon>Pseudomonadati</taxon>
        <taxon>Pseudomonadota</taxon>
        <taxon>Gammaproteobacteria</taxon>
        <taxon>Alteromonadales</taxon>
        <taxon>Alteromonadaceae</taxon>
        <taxon>Alteromonas/Salinimonas group</taxon>
        <taxon>Alteromonas</taxon>
    </lineage>
</organism>
<dbReference type="Proteomes" id="UP000509458">
    <property type="component" value="Chromosome"/>
</dbReference>
<dbReference type="InterPro" id="IPR016167">
    <property type="entry name" value="FAD-bd_PCMH_sub1"/>
</dbReference>
<dbReference type="RefSeq" id="WP_179984174.1">
    <property type="nucleotide sequence ID" value="NZ_LR812090.1"/>
</dbReference>
<dbReference type="GO" id="GO:0071949">
    <property type="term" value="F:FAD binding"/>
    <property type="evidence" value="ECO:0007669"/>
    <property type="project" value="InterPro"/>
</dbReference>
<dbReference type="SUPFAM" id="SSF56176">
    <property type="entry name" value="FAD-binding/transporter-associated domain-like"/>
    <property type="match status" value="1"/>
</dbReference>
<proteinExistence type="predicted"/>
<dbReference type="InterPro" id="IPR036683">
    <property type="entry name" value="CO_DH_flav_C_dom_sf"/>
</dbReference>
<dbReference type="Pfam" id="PF03450">
    <property type="entry name" value="CO_deh_flav_C"/>
    <property type="match status" value="1"/>
</dbReference>
<dbReference type="InterPro" id="IPR002346">
    <property type="entry name" value="Mopterin_DH_FAD-bd"/>
</dbReference>
<dbReference type="PANTHER" id="PTHR42659:SF2">
    <property type="entry name" value="XANTHINE DEHYDROGENASE SUBUNIT C-RELATED"/>
    <property type="match status" value="1"/>
</dbReference>
<evidence type="ECO:0000256" key="3">
    <source>
        <dbReference type="ARBA" id="ARBA00023002"/>
    </source>
</evidence>